<evidence type="ECO:0000256" key="3">
    <source>
        <dbReference type="ARBA" id="ARBA00022617"/>
    </source>
</evidence>
<evidence type="ECO:0000256" key="4">
    <source>
        <dbReference type="ARBA" id="ARBA00022692"/>
    </source>
</evidence>
<sequence length="120" mass="13740">PEHIFPVWYFTPFYAILRAIPDKLIGVAAMGASIVVLALLPWVDRGRVKSVRYRCGFHKWNIAGFVVTFVLLGWVGATPQTDLKTIISQICTVTYFMFFVLLFVYSKNEKTKPLPERLTK</sequence>
<dbReference type="PROSITE" id="PS51003">
    <property type="entry name" value="CYTB_CTER"/>
    <property type="match status" value="1"/>
</dbReference>
<dbReference type="PANTHER" id="PTHR19271">
    <property type="entry name" value="CYTOCHROME B"/>
    <property type="match status" value="1"/>
</dbReference>
<dbReference type="Gene3D" id="1.20.810.10">
    <property type="entry name" value="Cytochrome Bc1 Complex, Chain C"/>
    <property type="match status" value="1"/>
</dbReference>
<accession>A0A0F9AU78</accession>
<reference evidence="12" key="1">
    <citation type="journal article" date="2015" name="Nature">
        <title>Complex archaea that bridge the gap between prokaryotes and eukaryotes.</title>
        <authorList>
            <person name="Spang A."/>
            <person name="Saw J.H."/>
            <person name="Jorgensen S.L."/>
            <person name="Zaremba-Niedzwiedzka K."/>
            <person name="Martijn J."/>
            <person name="Lind A.E."/>
            <person name="van Eijk R."/>
            <person name="Schleper C."/>
            <person name="Guy L."/>
            <person name="Ettema T.J."/>
        </authorList>
    </citation>
    <scope>NUCLEOTIDE SEQUENCE</scope>
</reference>
<evidence type="ECO:0000256" key="6">
    <source>
        <dbReference type="ARBA" id="ARBA00022982"/>
    </source>
</evidence>
<gene>
    <name evidence="12" type="ORF">LCGC14_2530210</name>
</gene>
<dbReference type="GO" id="GO:0009055">
    <property type="term" value="F:electron transfer activity"/>
    <property type="evidence" value="ECO:0007669"/>
    <property type="project" value="InterPro"/>
</dbReference>
<evidence type="ECO:0000256" key="9">
    <source>
        <dbReference type="ARBA" id="ARBA00023136"/>
    </source>
</evidence>
<evidence type="ECO:0000256" key="8">
    <source>
        <dbReference type="ARBA" id="ARBA00023004"/>
    </source>
</evidence>
<keyword evidence="8" id="KW-0408">Iron</keyword>
<proteinExistence type="predicted"/>
<keyword evidence="3" id="KW-0349">Heme</keyword>
<evidence type="ECO:0000313" key="12">
    <source>
        <dbReference type="EMBL" id="KKL12995.1"/>
    </source>
</evidence>
<evidence type="ECO:0000256" key="2">
    <source>
        <dbReference type="ARBA" id="ARBA00022448"/>
    </source>
</evidence>
<feature type="transmembrane region" description="Helical" evidence="10">
    <location>
        <begin position="86"/>
        <end position="105"/>
    </location>
</feature>
<keyword evidence="9 10" id="KW-0472">Membrane</keyword>
<evidence type="ECO:0000256" key="5">
    <source>
        <dbReference type="ARBA" id="ARBA00022723"/>
    </source>
</evidence>
<keyword evidence="2" id="KW-0813">Transport</keyword>
<dbReference type="InterPro" id="IPR005798">
    <property type="entry name" value="Cyt_b/b6_C"/>
</dbReference>
<evidence type="ECO:0000256" key="10">
    <source>
        <dbReference type="SAM" id="Phobius"/>
    </source>
</evidence>
<dbReference type="Pfam" id="PF00032">
    <property type="entry name" value="Cytochrom_B_C"/>
    <property type="match status" value="1"/>
</dbReference>
<dbReference type="InterPro" id="IPR036150">
    <property type="entry name" value="Cyt_b/b6_C_sf"/>
</dbReference>
<feature type="transmembrane region" description="Helical" evidence="10">
    <location>
        <begin position="24"/>
        <end position="43"/>
    </location>
</feature>
<protein>
    <recommendedName>
        <fullName evidence="11">Cytochrome b/b6 C-terminal region profile domain-containing protein</fullName>
    </recommendedName>
</protein>
<dbReference type="GO" id="GO:0046872">
    <property type="term" value="F:metal ion binding"/>
    <property type="evidence" value="ECO:0007669"/>
    <property type="project" value="UniProtKB-KW"/>
</dbReference>
<evidence type="ECO:0000256" key="7">
    <source>
        <dbReference type="ARBA" id="ARBA00022989"/>
    </source>
</evidence>
<comment type="subcellular location">
    <subcellularLocation>
        <location evidence="1">Membrane</location>
        <topology evidence="1">Multi-pass membrane protein</topology>
    </subcellularLocation>
</comment>
<dbReference type="AlphaFoldDB" id="A0A0F9AU78"/>
<feature type="domain" description="Cytochrome b/b6 C-terminal region profile" evidence="11">
    <location>
        <begin position="1"/>
        <end position="116"/>
    </location>
</feature>
<evidence type="ECO:0000259" key="11">
    <source>
        <dbReference type="PROSITE" id="PS51003"/>
    </source>
</evidence>
<dbReference type="PANTHER" id="PTHR19271:SF16">
    <property type="entry name" value="CYTOCHROME B"/>
    <property type="match status" value="1"/>
</dbReference>
<keyword evidence="6" id="KW-0249">Electron transport</keyword>
<keyword evidence="7 10" id="KW-1133">Transmembrane helix</keyword>
<organism evidence="12">
    <name type="scientific">marine sediment metagenome</name>
    <dbReference type="NCBI Taxonomy" id="412755"/>
    <lineage>
        <taxon>unclassified sequences</taxon>
        <taxon>metagenomes</taxon>
        <taxon>ecological metagenomes</taxon>
    </lineage>
</organism>
<evidence type="ECO:0000256" key="1">
    <source>
        <dbReference type="ARBA" id="ARBA00004141"/>
    </source>
</evidence>
<dbReference type="InterPro" id="IPR027387">
    <property type="entry name" value="Cytb/b6-like_sf"/>
</dbReference>
<keyword evidence="4 10" id="KW-0812">Transmembrane</keyword>
<dbReference type="SUPFAM" id="SSF81648">
    <property type="entry name" value="a domain/subunit of cytochrome bc1 complex (Ubiquinol-cytochrome c reductase)"/>
    <property type="match status" value="1"/>
</dbReference>
<comment type="caution">
    <text evidence="12">The sequence shown here is derived from an EMBL/GenBank/DDBJ whole genome shotgun (WGS) entry which is preliminary data.</text>
</comment>
<dbReference type="EMBL" id="LAZR01041040">
    <property type="protein sequence ID" value="KKL12995.1"/>
    <property type="molecule type" value="Genomic_DNA"/>
</dbReference>
<dbReference type="GO" id="GO:0016020">
    <property type="term" value="C:membrane"/>
    <property type="evidence" value="ECO:0007669"/>
    <property type="project" value="UniProtKB-SubCell"/>
</dbReference>
<feature type="non-terminal residue" evidence="12">
    <location>
        <position position="1"/>
    </location>
</feature>
<keyword evidence="5" id="KW-0479">Metal-binding</keyword>
<feature type="transmembrane region" description="Helical" evidence="10">
    <location>
        <begin position="55"/>
        <end position="74"/>
    </location>
</feature>
<name>A0A0F9AU78_9ZZZZ</name>
<dbReference type="GO" id="GO:0016491">
    <property type="term" value="F:oxidoreductase activity"/>
    <property type="evidence" value="ECO:0007669"/>
    <property type="project" value="InterPro"/>
</dbReference>